<keyword evidence="1" id="KW-0812">Transmembrane</keyword>
<dbReference type="EMBL" id="JALPRY010000025">
    <property type="protein sequence ID" value="MCK8782310.1"/>
    <property type="molecule type" value="Genomic_DNA"/>
</dbReference>
<sequence length="70" mass="7988">MKKSAPRLLKVRIALAQAIAASLILGITSYLCTYDVLTAVWYTLGTLVLMQIWYFANVVLLVWQERKRSN</sequence>
<organism evidence="2 3">
    <name type="scientific">Neorhizobium turbinariae</name>
    <dbReference type="NCBI Taxonomy" id="2937795"/>
    <lineage>
        <taxon>Bacteria</taxon>
        <taxon>Pseudomonadati</taxon>
        <taxon>Pseudomonadota</taxon>
        <taxon>Alphaproteobacteria</taxon>
        <taxon>Hyphomicrobiales</taxon>
        <taxon>Rhizobiaceae</taxon>
        <taxon>Rhizobium/Agrobacterium group</taxon>
        <taxon>Neorhizobium</taxon>
    </lineage>
</organism>
<evidence type="ECO:0000313" key="3">
    <source>
        <dbReference type="Proteomes" id="UP001202827"/>
    </source>
</evidence>
<name>A0ABT0IWQ7_9HYPH</name>
<accession>A0ABT0IWQ7</accession>
<keyword evidence="1" id="KW-0472">Membrane</keyword>
<dbReference type="RefSeq" id="WP_248684625.1">
    <property type="nucleotide sequence ID" value="NZ_JALPRY010000025.1"/>
</dbReference>
<comment type="caution">
    <text evidence="2">The sequence shown here is derived from an EMBL/GenBank/DDBJ whole genome shotgun (WGS) entry which is preliminary data.</text>
</comment>
<evidence type="ECO:0000256" key="1">
    <source>
        <dbReference type="SAM" id="Phobius"/>
    </source>
</evidence>
<dbReference type="Proteomes" id="UP001202827">
    <property type="component" value="Unassembled WGS sequence"/>
</dbReference>
<evidence type="ECO:0000313" key="2">
    <source>
        <dbReference type="EMBL" id="MCK8782310.1"/>
    </source>
</evidence>
<keyword evidence="3" id="KW-1185">Reference proteome</keyword>
<gene>
    <name evidence="2" type="ORF">M0654_20230</name>
</gene>
<feature type="transmembrane region" description="Helical" evidence="1">
    <location>
        <begin position="39"/>
        <end position="63"/>
    </location>
</feature>
<keyword evidence="1" id="KW-1133">Transmembrane helix</keyword>
<proteinExistence type="predicted"/>
<protein>
    <submittedName>
        <fullName evidence="2">Uncharacterized protein</fullName>
    </submittedName>
</protein>
<reference evidence="2 3" key="1">
    <citation type="submission" date="2022-04" db="EMBL/GenBank/DDBJ databases">
        <title>Rhizobium coralii sp. nov., isolated from coral Turbinaria peltata.</title>
        <authorList>
            <person name="Sun H."/>
        </authorList>
    </citation>
    <scope>NUCLEOTIDE SEQUENCE [LARGE SCALE GENOMIC DNA]</scope>
    <source>
        <strain evidence="2 3">NTR19</strain>
    </source>
</reference>